<accession>A0A0A2C1V8</accession>
<gene>
    <name evidence="3" type="ORF">EV03_1298</name>
</gene>
<dbReference type="EMBL" id="JNAX01000012">
    <property type="protein sequence ID" value="KGG20336.1"/>
    <property type="molecule type" value="Genomic_DNA"/>
</dbReference>
<evidence type="ECO:0000313" key="3">
    <source>
        <dbReference type="EMBL" id="KGG20336.1"/>
    </source>
</evidence>
<dbReference type="InterPro" id="IPR036291">
    <property type="entry name" value="NAD(P)-bd_dom_sf"/>
</dbReference>
<organism evidence="3 4">
    <name type="scientific">Prochlorococcus marinus str. PAC1</name>
    <dbReference type="NCBI Taxonomy" id="59924"/>
    <lineage>
        <taxon>Bacteria</taxon>
        <taxon>Bacillati</taxon>
        <taxon>Cyanobacteriota</taxon>
        <taxon>Cyanophyceae</taxon>
        <taxon>Synechococcales</taxon>
        <taxon>Prochlorococcaceae</taxon>
        <taxon>Prochlorococcus</taxon>
    </lineage>
</organism>
<evidence type="ECO:0000313" key="4">
    <source>
        <dbReference type="Proteomes" id="UP000030392"/>
    </source>
</evidence>
<dbReference type="Pfam" id="PF01370">
    <property type="entry name" value="Epimerase"/>
    <property type="match status" value="1"/>
</dbReference>
<dbReference type="PRINTS" id="PR01713">
    <property type="entry name" value="NUCEPIMERASE"/>
</dbReference>
<sequence>MNSKAINETILVTGAAGFIGAALVKALLNLDFKVIGIDNLNDYYSTSLKRSRLNEIEKVSTVNGEWFFYEIPIEDNKVLQDIINRYNPQVFVHLAAQAGVRYSITNPAAYIQSNLVGFANVLEGCRQNQIPHLIYASSSSVYGGNKNLPFYEEQAVNHPVSLYAATKKSNELMAHTYSHLYDLPTTGLRFFTVYGPWGRPDMAPMIFARSILNNEPIQVFNYGKMQRDFTYIDDVVEGIIRCCFKKASIDYDFNPLVPNPSTSSAPYRIFNIGNSRPTQLTYFIELLEKNLGKKAIKNLQPMQPGDVVSTAARMDLLNSWVDYKPITSIENGIKLFSEWYLDYFKNTF</sequence>
<evidence type="ECO:0000259" key="2">
    <source>
        <dbReference type="Pfam" id="PF01370"/>
    </source>
</evidence>
<feature type="domain" description="NAD-dependent epimerase/dehydratase" evidence="2">
    <location>
        <begin position="10"/>
        <end position="244"/>
    </location>
</feature>
<dbReference type="SUPFAM" id="SSF51735">
    <property type="entry name" value="NAD(P)-binding Rossmann-fold domains"/>
    <property type="match status" value="1"/>
</dbReference>
<dbReference type="Gene3D" id="3.40.50.720">
    <property type="entry name" value="NAD(P)-binding Rossmann-like Domain"/>
    <property type="match status" value="1"/>
</dbReference>
<dbReference type="PANTHER" id="PTHR43574">
    <property type="entry name" value="EPIMERASE-RELATED"/>
    <property type="match status" value="1"/>
</dbReference>
<dbReference type="InterPro" id="IPR001509">
    <property type="entry name" value="Epimerase_deHydtase"/>
</dbReference>
<dbReference type="AlphaFoldDB" id="A0A0A2C1V8"/>
<keyword evidence="1" id="KW-0520">NAD</keyword>
<evidence type="ECO:0000256" key="1">
    <source>
        <dbReference type="ARBA" id="ARBA00023027"/>
    </source>
</evidence>
<comment type="caution">
    <text evidence="3">The sequence shown here is derived from an EMBL/GenBank/DDBJ whole genome shotgun (WGS) entry which is preliminary data.</text>
</comment>
<proteinExistence type="predicted"/>
<dbReference type="Proteomes" id="UP000030392">
    <property type="component" value="Unassembled WGS sequence"/>
</dbReference>
<protein>
    <submittedName>
        <fullName evidence="3">Putative nucleotide sugar epimerase</fullName>
    </submittedName>
</protein>
<name>A0A0A2C1V8_PROMR</name>
<dbReference type="RefSeq" id="WP_036906288.1">
    <property type="nucleotide sequence ID" value="NZ_CP138967.1"/>
</dbReference>
<reference evidence="4" key="1">
    <citation type="journal article" date="2014" name="Sci. Data">
        <title>Genomes of diverse isolates of the marine cyanobacterium Prochlorococcus.</title>
        <authorList>
            <person name="Biller S."/>
            <person name="Berube P."/>
            <person name="Thompson J."/>
            <person name="Kelly L."/>
            <person name="Roggensack S."/>
            <person name="Awad L."/>
            <person name="Roache-Johnson K."/>
            <person name="Ding H."/>
            <person name="Giovannoni S.J."/>
            <person name="Moore L.R."/>
            <person name="Chisholm S.W."/>
        </authorList>
    </citation>
    <scope>NUCLEOTIDE SEQUENCE [LARGE SCALE GENOMIC DNA]</scope>
    <source>
        <strain evidence="4">PAC1</strain>
    </source>
</reference>